<proteinExistence type="predicted"/>
<dbReference type="RefSeq" id="WP_185131372.1">
    <property type="nucleotide sequence ID" value="NZ_JACJVO010000028.1"/>
</dbReference>
<keyword evidence="2" id="KW-1185">Reference proteome</keyword>
<organism evidence="1 2">
    <name type="scientific">Cohnella zeiphila</name>
    <dbReference type="NCBI Taxonomy" id="2761120"/>
    <lineage>
        <taxon>Bacteria</taxon>
        <taxon>Bacillati</taxon>
        <taxon>Bacillota</taxon>
        <taxon>Bacilli</taxon>
        <taxon>Bacillales</taxon>
        <taxon>Paenibacillaceae</taxon>
        <taxon>Cohnella</taxon>
    </lineage>
</organism>
<dbReference type="EMBL" id="JACJVO010000028">
    <property type="protein sequence ID" value="MBB6733722.1"/>
    <property type="molecule type" value="Genomic_DNA"/>
</dbReference>
<accession>A0A7X0SPC7</accession>
<comment type="caution">
    <text evidence="1">The sequence shown here is derived from an EMBL/GenBank/DDBJ whole genome shotgun (WGS) entry which is preliminary data.</text>
</comment>
<gene>
    <name evidence="1" type="ORF">H7C18_22620</name>
</gene>
<protein>
    <submittedName>
        <fullName evidence="1">Uncharacterized protein</fullName>
    </submittedName>
</protein>
<dbReference type="AlphaFoldDB" id="A0A7X0SPC7"/>
<name>A0A7X0SPC7_9BACL</name>
<sequence>MGIREEFMLISPATLAGERFAAALRKRELPFAALTNNETERTRWEQDGIAPIIKVDTTNRANSRIPELPIGKVFLFERSLTLTCRYLQICRPWTGRPIYVVTSGGNARLIYKGLGADYVVHTNGDDVSFLIDRFF</sequence>
<evidence type="ECO:0000313" key="1">
    <source>
        <dbReference type="EMBL" id="MBB6733722.1"/>
    </source>
</evidence>
<dbReference type="Proteomes" id="UP000564644">
    <property type="component" value="Unassembled WGS sequence"/>
</dbReference>
<reference evidence="1 2" key="1">
    <citation type="submission" date="2020-08" db="EMBL/GenBank/DDBJ databases">
        <title>Cohnella phylogeny.</title>
        <authorList>
            <person name="Dunlap C."/>
        </authorList>
    </citation>
    <scope>NUCLEOTIDE SEQUENCE [LARGE SCALE GENOMIC DNA]</scope>
    <source>
        <strain evidence="1 2">CBP 2801</strain>
    </source>
</reference>
<evidence type="ECO:0000313" key="2">
    <source>
        <dbReference type="Proteomes" id="UP000564644"/>
    </source>
</evidence>